<gene>
    <name evidence="3" type="ORF">SOASR032_02100</name>
</gene>
<dbReference type="PANTHER" id="PTHR42951:SF14">
    <property type="entry name" value="METALLO-BETA-LACTAMASE SUPERFAMILY PROTEIN"/>
    <property type="match status" value="1"/>
</dbReference>
<dbReference type="Pfam" id="PF00753">
    <property type="entry name" value="Lactamase_B"/>
    <property type="match status" value="1"/>
</dbReference>
<dbReference type="RefSeq" id="WP_126468255.1">
    <property type="nucleotide sequence ID" value="NZ_BRLJ01000001.1"/>
</dbReference>
<keyword evidence="4" id="KW-1185">Reference proteome</keyword>
<dbReference type="SUPFAM" id="SSF56281">
    <property type="entry name" value="Metallo-hydrolase/oxidoreductase"/>
    <property type="match status" value="1"/>
</dbReference>
<keyword evidence="1" id="KW-0732">Signal</keyword>
<evidence type="ECO:0000313" key="4">
    <source>
        <dbReference type="Proteomes" id="UP001059610"/>
    </source>
</evidence>
<reference evidence="3" key="1">
    <citation type="submission" date="2022-06" db="EMBL/GenBank/DDBJ databases">
        <title>Draft genome sequences of Pragia fontium str. JCM24417.</title>
        <authorList>
            <person name="Wakabayashi Y."/>
            <person name="Kojima K."/>
        </authorList>
    </citation>
    <scope>NUCLEOTIDE SEQUENCE</scope>
    <source>
        <strain evidence="3">JCM 24417</strain>
    </source>
</reference>
<dbReference type="InterPro" id="IPR050855">
    <property type="entry name" value="NDM-1-like"/>
</dbReference>
<dbReference type="CDD" id="cd07739">
    <property type="entry name" value="metallo-hydrolase-like_MBL-fold"/>
    <property type="match status" value="1"/>
</dbReference>
<dbReference type="InterPro" id="IPR001279">
    <property type="entry name" value="Metallo-B-lactamas"/>
</dbReference>
<dbReference type="InterPro" id="IPR036866">
    <property type="entry name" value="RibonucZ/Hydroxyglut_hydro"/>
</dbReference>
<dbReference type="NCBIfam" id="NF040580">
    <property type="entry name" value="MBL_fold_Vmh"/>
    <property type="match status" value="1"/>
</dbReference>
<accession>A0ABQ5LDD6</accession>
<dbReference type="Proteomes" id="UP001059610">
    <property type="component" value="Unassembled WGS sequence"/>
</dbReference>
<feature type="domain" description="Metallo-beta-lactamase" evidence="2">
    <location>
        <begin position="38"/>
        <end position="220"/>
    </location>
</feature>
<dbReference type="EMBL" id="BRLJ01000001">
    <property type="protein sequence ID" value="GKX61641.1"/>
    <property type="molecule type" value="Genomic_DNA"/>
</dbReference>
<evidence type="ECO:0000256" key="1">
    <source>
        <dbReference type="SAM" id="SignalP"/>
    </source>
</evidence>
<comment type="caution">
    <text evidence="3">The sequence shown here is derived from an EMBL/GenBank/DDBJ whole genome shotgun (WGS) entry which is preliminary data.</text>
</comment>
<dbReference type="Gene3D" id="3.60.15.10">
    <property type="entry name" value="Ribonuclease Z/Hydroxyacylglutathione hydrolase-like"/>
    <property type="match status" value="1"/>
</dbReference>
<name>A0ABQ5LDD6_9GAMM</name>
<feature type="signal peptide" evidence="1">
    <location>
        <begin position="1"/>
        <end position="21"/>
    </location>
</feature>
<proteinExistence type="predicted"/>
<feature type="chain" id="PRO_5047442309" evidence="1">
    <location>
        <begin position="22"/>
        <end position="285"/>
    </location>
</feature>
<dbReference type="SMART" id="SM00849">
    <property type="entry name" value="Lactamase_B"/>
    <property type="match status" value="1"/>
</dbReference>
<evidence type="ECO:0000313" key="3">
    <source>
        <dbReference type="EMBL" id="GKX61641.1"/>
    </source>
</evidence>
<protein>
    <submittedName>
        <fullName evidence="3">MBL fold metallo-hydrolase</fullName>
    </submittedName>
</protein>
<evidence type="ECO:0000259" key="2">
    <source>
        <dbReference type="SMART" id="SM00849"/>
    </source>
</evidence>
<dbReference type="PANTHER" id="PTHR42951">
    <property type="entry name" value="METALLO-BETA-LACTAMASE DOMAIN-CONTAINING"/>
    <property type="match status" value="1"/>
</dbReference>
<sequence>MKVLVKPVVALSALFCSTIMAAPLSLQTYNPQDKGIFAVSSTLITGPTEAMLVDSQFSVKDGEKLVNIINKSGKKLKSILITSGDPDFYFGLEPIIKAFPDVKVIATPEVVKHINETKDAKLAYWGPQLKDGAPKKLTVPEQTNDTRFYIDGEEVELRNPDSYAAYVWVPSAKAILGGTGVSWGIHVWTADTQTEASRANWLKVLNEMSALHPEKVIPGHYLGQLPEKGQAITFTSDYLKKMEQSLKAHKDSKGVISSMEKAYPELREKSSLELSAKVNTGEMKW</sequence>
<organism evidence="3 4">
    <name type="scientific">Pragia fontium</name>
    <dbReference type="NCBI Taxonomy" id="82985"/>
    <lineage>
        <taxon>Bacteria</taxon>
        <taxon>Pseudomonadati</taxon>
        <taxon>Pseudomonadota</taxon>
        <taxon>Gammaproteobacteria</taxon>
        <taxon>Enterobacterales</taxon>
        <taxon>Budviciaceae</taxon>
        <taxon>Pragia</taxon>
    </lineage>
</organism>